<evidence type="ECO:0000313" key="1">
    <source>
        <dbReference type="EMBL" id="OUM84729.1"/>
    </source>
</evidence>
<dbReference type="GO" id="GO:0003913">
    <property type="term" value="F:DNA photolyase activity"/>
    <property type="evidence" value="ECO:0007669"/>
    <property type="project" value="InterPro"/>
</dbReference>
<evidence type="ECO:0000313" key="2">
    <source>
        <dbReference type="Proteomes" id="UP000196475"/>
    </source>
</evidence>
<comment type="caution">
    <text evidence="1">The sequence shown here is derived from an EMBL/GenBank/DDBJ whole genome shotgun (WGS) entry which is preliminary data.</text>
</comment>
<dbReference type="InterPro" id="IPR023897">
    <property type="entry name" value="SPL_firmicutes"/>
</dbReference>
<dbReference type="NCBIfam" id="TIGR04070">
    <property type="entry name" value="photo_TT_lyase"/>
    <property type="match status" value="1"/>
</dbReference>
<name>A0A1Y3PK98_9BACI</name>
<dbReference type="SFLD" id="SFLDG01079">
    <property type="entry name" value="spore_photoproduct_lyase_like"/>
    <property type="match status" value="1"/>
</dbReference>
<dbReference type="PANTHER" id="PTHR37822">
    <property type="entry name" value="SPORE PHOTOPRODUCT LYASE-RELATED"/>
    <property type="match status" value="1"/>
</dbReference>
<organism evidence="1 2">
    <name type="scientific">Bacillus thermozeamaize</name>
    <dbReference type="NCBI Taxonomy" id="230954"/>
    <lineage>
        <taxon>Bacteria</taxon>
        <taxon>Bacillati</taxon>
        <taxon>Bacillota</taxon>
        <taxon>Bacilli</taxon>
        <taxon>Bacillales</taxon>
        <taxon>Bacillaceae</taxon>
        <taxon>Bacillus</taxon>
    </lineage>
</organism>
<dbReference type="Gene3D" id="3.80.30.30">
    <property type="match status" value="1"/>
</dbReference>
<reference evidence="2" key="1">
    <citation type="submission" date="2016-06" db="EMBL/GenBank/DDBJ databases">
        <authorList>
            <person name="Nascimento L."/>
            <person name="Pereira R.V."/>
            <person name="Martins L.F."/>
            <person name="Quaggio R.B."/>
            <person name="Silva A.M."/>
            <person name="Setubal J.C."/>
        </authorList>
    </citation>
    <scope>NUCLEOTIDE SEQUENCE [LARGE SCALE GENOMIC DNA]</scope>
</reference>
<dbReference type="InterPro" id="IPR007197">
    <property type="entry name" value="rSAM"/>
</dbReference>
<accession>A0A1Y3PK98</accession>
<dbReference type="PANTHER" id="PTHR37822:SF2">
    <property type="entry name" value="SPORE PHOTOPRODUCT LYASE"/>
    <property type="match status" value="1"/>
</dbReference>
<dbReference type="EMBL" id="LZRT01000121">
    <property type="protein sequence ID" value="OUM84729.1"/>
    <property type="molecule type" value="Genomic_DNA"/>
</dbReference>
<gene>
    <name evidence="1" type="ORF">BAA01_06055</name>
</gene>
<dbReference type="GO" id="GO:0042601">
    <property type="term" value="C:endospore-forming forespore"/>
    <property type="evidence" value="ECO:0007669"/>
    <property type="project" value="InterPro"/>
</dbReference>
<dbReference type="SFLD" id="SFLDF00292">
    <property type="entry name" value="spore_photoproduct_lyase_1"/>
    <property type="match status" value="1"/>
</dbReference>
<keyword evidence="1" id="KW-0456">Lyase</keyword>
<dbReference type="InterPro" id="IPR058240">
    <property type="entry name" value="rSAM_sf"/>
</dbReference>
<dbReference type="SUPFAM" id="SSF102114">
    <property type="entry name" value="Radical SAM enzymes"/>
    <property type="match status" value="1"/>
</dbReference>
<dbReference type="InterPro" id="IPR034560">
    <property type="entry name" value="SPL_Bacilli"/>
</dbReference>
<sequence>MAGKRGIRPFIPEQAYFEPASLDYPLGKKLYRMMKDWNVPIRMTTSHNQVRGLAGETDAETYRIAKRTLVVGVKRSLKFEPSKPSAEYALPLGTGCIAHCHYCYLNTNLGTKPYVRVYVNVEEILEQARKYIKEREPEITRFEAACTSDPLAVEHLTGSLAEAIRFMAEQPLGRLRFVTKFHFVDSLLSIPHNGHTRIRFSLNADYVIKYFEPSTSPLELRIAAAEKVAAAAYPLGFILAPLYRFDGWQEQYTRLLAQLARHHLLNGHPDLTFELIQHRFTKVAKTIILQRYPNTRLQMKEEERKFKWGKYGRGKYVYRDEEAAELQELLEEKIRHYFPQAQIEYFT</sequence>
<dbReference type="SFLD" id="SFLDS00029">
    <property type="entry name" value="Radical_SAM"/>
    <property type="match status" value="1"/>
</dbReference>
<dbReference type="GO" id="GO:0051539">
    <property type="term" value="F:4 iron, 4 sulfur cluster binding"/>
    <property type="evidence" value="ECO:0007669"/>
    <property type="project" value="InterPro"/>
</dbReference>
<dbReference type="GO" id="GO:1904047">
    <property type="term" value="F:S-adenosyl-L-methionine binding"/>
    <property type="evidence" value="ECO:0007669"/>
    <property type="project" value="InterPro"/>
</dbReference>
<dbReference type="Gene3D" id="3.40.50.12110">
    <property type="match status" value="1"/>
</dbReference>
<protein>
    <submittedName>
        <fullName evidence="1">Spore photoproduct lyase</fullName>
    </submittedName>
</protein>
<proteinExistence type="predicted"/>
<dbReference type="Pfam" id="PF20903">
    <property type="entry name" value="SPL"/>
    <property type="match status" value="1"/>
</dbReference>
<dbReference type="AlphaFoldDB" id="A0A1Y3PK98"/>
<dbReference type="Proteomes" id="UP000196475">
    <property type="component" value="Unassembled WGS sequence"/>
</dbReference>
<dbReference type="InterPro" id="IPR049539">
    <property type="entry name" value="SPL"/>
</dbReference>